<dbReference type="GO" id="GO:0003677">
    <property type="term" value="F:DNA binding"/>
    <property type="evidence" value="ECO:0007669"/>
    <property type="project" value="InterPro"/>
</dbReference>
<dbReference type="InterPro" id="IPR046348">
    <property type="entry name" value="SIS_dom_sf"/>
</dbReference>
<proteinExistence type="predicted"/>
<dbReference type="SUPFAM" id="SSF53697">
    <property type="entry name" value="SIS domain"/>
    <property type="match status" value="1"/>
</dbReference>
<comment type="caution">
    <text evidence="3">The sequence shown here is derived from an EMBL/GenBank/DDBJ whole genome shotgun (WGS) entry which is preliminary data.</text>
</comment>
<dbReference type="PANTHER" id="PTHR30514:SF10">
    <property type="entry name" value="MURR_RPIR FAMILY TRANSCRIPTIONAL REGULATOR"/>
    <property type="match status" value="1"/>
</dbReference>
<gene>
    <name evidence="3" type="ORF">H9980_05550</name>
</gene>
<dbReference type="PROSITE" id="PS51464">
    <property type="entry name" value="SIS"/>
    <property type="match status" value="1"/>
</dbReference>
<keyword evidence="1" id="KW-1133">Transmembrane helix</keyword>
<dbReference type="CDD" id="cd05013">
    <property type="entry name" value="SIS_RpiR"/>
    <property type="match status" value="1"/>
</dbReference>
<reference evidence="3" key="1">
    <citation type="journal article" date="2021" name="PeerJ">
        <title>Extensive microbial diversity within the chicken gut microbiome revealed by metagenomics and culture.</title>
        <authorList>
            <person name="Gilroy R."/>
            <person name="Ravi A."/>
            <person name="Getino M."/>
            <person name="Pursley I."/>
            <person name="Horton D.L."/>
            <person name="Alikhan N.F."/>
            <person name="Baker D."/>
            <person name="Gharbi K."/>
            <person name="Hall N."/>
            <person name="Watson M."/>
            <person name="Adriaenssens E.M."/>
            <person name="Foster-Nyarko E."/>
            <person name="Jarju S."/>
            <person name="Secka A."/>
            <person name="Antonio M."/>
            <person name="Oren A."/>
            <person name="Chaudhuri R.R."/>
            <person name="La Ragione R."/>
            <person name="Hildebrand F."/>
            <person name="Pallen M.J."/>
        </authorList>
    </citation>
    <scope>NUCLEOTIDE SEQUENCE</scope>
    <source>
        <strain evidence="3">ChiGjej1B1-14440</strain>
    </source>
</reference>
<dbReference type="Gene3D" id="3.40.50.10490">
    <property type="entry name" value="Glucose-6-phosphate isomerase like protein, domain 1"/>
    <property type="match status" value="1"/>
</dbReference>
<dbReference type="InterPro" id="IPR035472">
    <property type="entry name" value="RpiR-like_SIS"/>
</dbReference>
<keyword evidence="1" id="KW-0812">Transmembrane</keyword>
<dbReference type="AlphaFoldDB" id="A0A9D1XLA8"/>
<dbReference type="Pfam" id="PF01380">
    <property type="entry name" value="SIS"/>
    <property type="match status" value="1"/>
</dbReference>
<organism evidence="3 4">
    <name type="scientific">Candidatus Erysipelatoclostridium merdavium</name>
    <dbReference type="NCBI Taxonomy" id="2838566"/>
    <lineage>
        <taxon>Bacteria</taxon>
        <taxon>Bacillati</taxon>
        <taxon>Bacillota</taxon>
        <taxon>Erysipelotrichia</taxon>
        <taxon>Erysipelotrichales</taxon>
        <taxon>Erysipelotrichales incertae sedis</taxon>
    </lineage>
</organism>
<evidence type="ECO:0000313" key="3">
    <source>
        <dbReference type="EMBL" id="HIX81424.1"/>
    </source>
</evidence>
<keyword evidence="1" id="KW-0472">Membrane</keyword>
<dbReference type="InterPro" id="IPR001347">
    <property type="entry name" value="SIS_dom"/>
</dbReference>
<accession>A0A9D1XLA8</accession>
<feature type="domain" description="SIS" evidence="2">
    <location>
        <begin position="17"/>
        <end position="161"/>
    </location>
</feature>
<reference evidence="3" key="2">
    <citation type="submission" date="2021-04" db="EMBL/GenBank/DDBJ databases">
        <authorList>
            <person name="Gilroy R."/>
        </authorList>
    </citation>
    <scope>NUCLEOTIDE SEQUENCE</scope>
    <source>
        <strain evidence="3">ChiGjej1B1-14440</strain>
    </source>
</reference>
<evidence type="ECO:0000259" key="2">
    <source>
        <dbReference type="PROSITE" id="PS51464"/>
    </source>
</evidence>
<dbReference type="EMBL" id="DXET01000126">
    <property type="protein sequence ID" value="HIX81424.1"/>
    <property type="molecule type" value="Genomic_DNA"/>
</dbReference>
<feature type="transmembrane region" description="Helical" evidence="1">
    <location>
        <begin position="134"/>
        <end position="153"/>
    </location>
</feature>
<dbReference type="Proteomes" id="UP000886724">
    <property type="component" value="Unassembled WGS sequence"/>
</dbReference>
<dbReference type="PANTHER" id="PTHR30514">
    <property type="entry name" value="GLUCOKINASE"/>
    <property type="match status" value="1"/>
</dbReference>
<name>A0A9D1XLA8_9FIRM</name>
<feature type="non-terminal residue" evidence="3">
    <location>
        <position position="1"/>
    </location>
</feature>
<dbReference type="InterPro" id="IPR047640">
    <property type="entry name" value="RpiR-like"/>
</dbReference>
<dbReference type="GO" id="GO:1901135">
    <property type="term" value="P:carbohydrate derivative metabolic process"/>
    <property type="evidence" value="ECO:0007669"/>
    <property type="project" value="InterPro"/>
</dbReference>
<dbReference type="GO" id="GO:0003700">
    <property type="term" value="F:DNA-binding transcription factor activity"/>
    <property type="evidence" value="ECO:0007669"/>
    <property type="project" value="InterPro"/>
</dbReference>
<sequence>AINQMKDMLSITTLNKIIELLETTNYLDIIANDTNAMIAKYAAHCFSNVGKIVTVYHETDKQLNFTFSVSNDHLVIILSKFSLNTYLLEMALTLKRRRITTVAITSNRNNKLSDYCSYTIHAPFDKKMDRIGELVYFTACKYIFDLIYSILVARNFDKSKKIKSLYDQIFLKKL</sequence>
<protein>
    <submittedName>
        <fullName evidence="3">SIS domain-containing protein</fullName>
    </submittedName>
</protein>
<evidence type="ECO:0000256" key="1">
    <source>
        <dbReference type="SAM" id="Phobius"/>
    </source>
</evidence>
<dbReference type="GO" id="GO:0097367">
    <property type="term" value="F:carbohydrate derivative binding"/>
    <property type="evidence" value="ECO:0007669"/>
    <property type="project" value="InterPro"/>
</dbReference>
<evidence type="ECO:0000313" key="4">
    <source>
        <dbReference type="Proteomes" id="UP000886724"/>
    </source>
</evidence>